<feature type="region of interest" description="Disordered" evidence="1">
    <location>
        <begin position="159"/>
        <end position="178"/>
    </location>
</feature>
<sequence>MLLTVGHGRLAGDDLGALLTGAGIELLVDIRRFPGSRANPAAATGAVRELTRAVGIDYRWEEHLGGRRTLTAEQRRDSPDTCWRVEAFRAYSEWTRTPEFCDALGRVVEDARARRTVVMCSESVWWRCHRRIVADVTTTVHGVAVGHLMHTGTITGHSPSEGIRLGDHGQPVWDAGVA</sequence>
<name>A0A2A2WPQ8_9ACTN</name>
<organism evidence="2 3">
    <name type="scientific">Dietzia natronolimnaea</name>
    <dbReference type="NCBI Taxonomy" id="161920"/>
    <lineage>
        <taxon>Bacteria</taxon>
        <taxon>Bacillati</taxon>
        <taxon>Actinomycetota</taxon>
        <taxon>Actinomycetes</taxon>
        <taxon>Mycobacteriales</taxon>
        <taxon>Dietziaceae</taxon>
        <taxon>Dietzia</taxon>
    </lineage>
</organism>
<dbReference type="InterPro" id="IPR007438">
    <property type="entry name" value="DUF488"/>
</dbReference>
<comment type="caution">
    <text evidence="2">The sequence shown here is derived from an EMBL/GenBank/DDBJ whole genome shotgun (WGS) entry which is preliminary data.</text>
</comment>
<dbReference type="OrthoDB" id="9789109at2"/>
<gene>
    <name evidence="2" type="ORF">CEY15_10305</name>
</gene>
<dbReference type="InterPro" id="IPR014519">
    <property type="entry name" value="UCP024492"/>
</dbReference>
<evidence type="ECO:0000313" key="3">
    <source>
        <dbReference type="Proteomes" id="UP000218810"/>
    </source>
</evidence>
<dbReference type="EMBL" id="NTGA01000017">
    <property type="protein sequence ID" value="PAY23170.1"/>
    <property type="molecule type" value="Genomic_DNA"/>
</dbReference>
<evidence type="ECO:0000256" key="1">
    <source>
        <dbReference type="SAM" id="MobiDB-lite"/>
    </source>
</evidence>
<dbReference type="PANTHER" id="PTHR39337:SF1">
    <property type="entry name" value="BLR5642 PROTEIN"/>
    <property type="match status" value="1"/>
</dbReference>
<protein>
    <recommendedName>
        <fullName evidence="4">DUF488 domain-containing protein</fullName>
    </recommendedName>
</protein>
<evidence type="ECO:0008006" key="4">
    <source>
        <dbReference type="Google" id="ProtNLM"/>
    </source>
</evidence>
<accession>A0A2A2WPQ8</accession>
<dbReference type="Proteomes" id="UP000218810">
    <property type="component" value="Unassembled WGS sequence"/>
</dbReference>
<reference evidence="3" key="1">
    <citation type="submission" date="2017-09" db="EMBL/GenBank/DDBJ databases">
        <authorList>
            <person name="Zhang Y."/>
            <person name="Huang X."/>
            <person name="Liu J."/>
            <person name="Lu L."/>
            <person name="Peng K."/>
        </authorList>
    </citation>
    <scope>NUCLEOTIDE SEQUENCE [LARGE SCALE GENOMIC DNA]</scope>
    <source>
        <strain evidence="3">S-XJ-1</strain>
    </source>
</reference>
<proteinExistence type="predicted"/>
<dbReference type="Pfam" id="PF04343">
    <property type="entry name" value="DUF488"/>
    <property type="match status" value="1"/>
</dbReference>
<dbReference type="AlphaFoldDB" id="A0A2A2WPQ8"/>
<keyword evidence="3" id="KW-1185">Reference proteome</keyword>
<evidence type="ECO:0000313" key="2">
    <source>
        <dbReference type="EMBL" id="PAY23170.1"/>
    </source>
</evidence>
<dbReference type="RefSeq" id="WP_095718361.1">
    <property type="nucleotide sequence ID" value="NZ_NTGA01000017.1"/>
</dbReference>
<dbReference type="PANTHER" id="PTHR39337">
    <property type="entry name" value="BLR5642 PROTEIN"/>
    <property type="match status" value="1"/>
</dbReference>
<dbReference type="PIRSF" id="PIRSF024492">
    <property type="entry name" value="UCP024492"/>
    <property type="match status" value="1"/>
</dbReference>